<reference evidence="4" key="1">
    <citation type="submission" date="2022-10" db="EMBL/GenBank/DDBJ databases">
        <authorList>
            <person name="Chen Y."/>
            <person name="Dougan E. K."/>
            <person name="Chan C."/>
            <person name="Rhodes N."/>
            <person name="Thang M."/>
        </authorList>
    </citation>
    <scope>NUCLEOTIDE SEQUENCE</scope>
</reference>
<keyword evidence="1" id="KW-0175">Coiled coil</keyword>
<keyword evidence="7" id="KW-1185">Reference proteome</keyword>
<feature type="coiled-coil region" evidence="1">
    <location>
        <begin position="206"/>
        <end position="233"/>
    </location>
</feature>
<dbReference type="Proteomes" id="UP001152797">
    <property type="component" value="Unassembled WGS sequence"/>
</dbReference>
<evidence type="ECO:0000256" key="2">
    <source>
        <dbReference type="SAM" id="MobiDB-lite"/>
    </source>
</evidence>
<reference evidence="5" key="2">
    <citation type="submission" date="2024-04" db="EMBL/GenBank/DDBJ databases">
        <authorList>
            <person name="Chen Y."/>
            <person name="Shah S."/>
            <person name="Dougan E. K."/>
            <person name="Thang M."/>
            <person name="Chan C."/>
        </authorList>
    </citation>
    <scope>NUCLEOTIDE SEQUENCE [LARGE SCALE GENOMIC DNA]</scope>
</reference>
<evidence type="ECO:0000313" key="5">
    <source>
        <dbReference type="EMBL" id="CAL1144514.1"/>
    </source>
</evidence>
<name>A0A9P1CFX8_9DINO</name>
<organism evidence="4">
    <name type="scientific">Cladocopium goreaui</name>
    <dbReference type="NCBI Taxonomy" id="2562237"/>
    <lineage>
        <taxon>Eukaryota</taxon>
        <taxon>Sar</taxon>
        <taxon>Alveolata</taxon>
        <taxon>Dinophyceae</taxon>
        <taxon>Suessiales</taxon>
        <taxon>Symbiodiniaceae</taxon>
        <taxon>Cladocopium</taxon>
    </lineage>
</organism>
<gene>
    <name evidence="4" type="ORF">C1SCF055_LOCUS18069</name>
</gene>
<evidence type="ECO:0000313" key="7">
    <source>
        <dbReference type="Proteomes" id="UP001152797"/>
    </source>
</evidence>
<evidence type="ECO:0000259" key="3">
    <source>
        <dbReference type="Pfam" id="PF07727"/>
    </source>
</evidence>
<dbReference type="EMBL" id="CAMXCT020001557">
    <property type="protein sequence ID" value="CAL1144514.1"/>
    <property type="molecule type" value="Genomic_DNA"/>
</dbReference>
<evidence type="ECO:0000313" key="4">
    <source>
        <dbReference type="EMBL" id="CAI3991139.1"/>
    </source>
</evidence>
<dbReference type="OrthoDB" id="6127576at2759"/>
<dbReference type="InterPro" id="IPR013103">
    <property type="entry name" value="RVT_2"/>
</dbReference>
<comment type="caution">
    <text evidence="4">The sequence shown here is derived from an EMBL/GenBank/DDBJ whole genome shotgun (WGS) entry which is preliminary data.</text>
</comment>
<sequence>MATIDEKSRLETFDGSNPGMYRLWQRRAQLMIAGLPTTVPKEKYGPRLMEYIKGEAEALLETIPVEELIKQDGDKGIWLVLDEKYGPQPRDLLQHALKNYLYDLHVKPGETYLQFMARHDAAIRLLKEQSIELPPPVMGFLLMKKLKLDQSQESMVLTHTKGGMDFKDVVAAVRGIFPEGKGTVRSKEVFQADDDCQNCGHKEIAMVDEENDLAEVAQMIADESQELDVDEEEALPLKLILMSASGFEIKRPVVDFRILVEALIKDSGSYLALRERHVTYASRKAIGSVSVHIEPVGAGSLLVGASEVNVVERHGREVLLADDVWEMFKVTVEDPILSECAVPDTACRRTLVGAYTLQGLERHLRRQGMSVSRRAEISEFRFGNSGTLTSHEAVIIPAKLGSRKFLIKAAVLLSSSTPLLLSKELLRQLDCVLDLSSDRLKGFGDWYDLENTGRGHYAIRYQIALMTQRRGLSQEVLEMLRNVQTPEEDQQAWKSSTKALDLMDDLSDDGEDNPISGLMIIKEGKYKGGKNGLELKAIYVIYVTDEPHCEWVRHHIDKNSGKDMQHAKAKPAPRGVKNARASSEASMEWSYVENQGHEIVIMEMMNGLPIRQVNPLQPDHHVEEHGLMMEMQVFSNPRLLPAAEQRGLIGLRSYDVGQRWDFLKACSWHKQKRDDQKRKLLEGRVLLEFAMQVCEVQHEGASGAALEVAKKLKCSICDVHRNKSEVNELVDHANNAKNSMMRKHGYAPFQHVFGCDLRFPQGLLEERPNIPFQSGVFHGDESLARSNEIRMAARKALVETDDDQKVRRALSHRPRTMRDQELAVGDLVYYWRRYRNDSKAGRWRGPARVIGFFSGKSKVWVSVGNEVLRCAPEQLRRLTADQEAAIKFVTEDMISARRQLSDRGAQVFTDISQEEHPPLDEEAIVEPEAKRARIHEPMEEESEGYQSPSEVADNPHEGEIDEPLTEVPSLGSNHGDTTVSESEENARHTVSAVPVRAQGYGPIRGAQMDPSETPLTTAMRQSTEILDLGARRTASGPYTGRPQPGEDCMEVTVVEAEAERIIASDPPERFIDSRFVKTRRENPDVPGSSDIKCRWVLKGFQDPDLLDLHRQSPTLSADGLAMTLQVIASEKWVLYIMDVEGAFLQGDAMKREKGRIFAKVPREGIPGIERNAVIELRKCVYGLMDDGSIVSSQEEYASNVQTVFISKERRKQKGDTLTTQEMHQYRGVLGAANWLTGSTRPDLAAQTAFLQQRVARATVDDLIAANQLVSKIRDFKHTKITYKSIPLEQGAILVTSDASCANTDDLGSQGAYMTLLLTRKFEEVSGLVSALCAGSPGNWRGRPSPH</sequence>
<dbReference type="EMBL" id="CAMXCT010001557">
    <property type="protein sequence ID" value="CAI3991139.1"/>
    <property type="molecule type" value="Genomic_DNA"/>
</dbReference>
<protein>
    <submittedName>
        <fullName evidence="6">Copia protein</fullName>
    </submittedName>
</protein>
<evidence type="ECO:0000256" key="1">
    <source>
        <dbReference type="SAM" id="Coils"/>
    </source>
</evidence>
<accession>A0A9P1CFX8</accession>
<dbReference type="EMBL" id="CAMXCT030001557">
    <property type="protein sequence ID" value="CAL4778451.1"/>
    <property type="molecule type" value="Genomic_DNA"/>
</dbReference>
<proteinExistence type="predicted"/>
<dbReference type="Pfam" id="PF07727">
    <property type="entry name" value="RVT_2"/>
    <property type="match status" value="1"/>
</dbReference>
<feature type="domain" description="Reverse transcriptase Ty1/copia-type" evidence="3">
    <location>
        <begin position="1068"/>
        <end position="1187"/>
    </location>
</feature>
<feature type="region of interest" description="Disordered" evidence="2">
    <location>
        <begin position="936"/>
        <end position="989"/>
    </location>
</feature>
<evidence type="ECO:0000313" key="6">
    <source>
        <dbReference type="EMBL" id="CAL4778451.1"/>
    </source>
</evidence>
<feature type="compositionally biased region" description="Polar residues" evidence="2">
    <location>
        <begin position="970"/>
        <end position="980"/>
    </location>
</feature>